<dbReference type="InterPro" id="IPR029063">
    <property type="entry name" value="SAM-dependent_MTases_sf"/>
</dbReference>
<dbReference type="EMBL" id="LN907867">
    <property type="protein sequence ID" value="CUU41330.1"/>
    <property type="molecule type" value="Genomic_DNA"/>
</dbReference>
<dbReference type="SUPFAM" id="SSF53335">
    <property type="entry name" value="S-adenosyl-L-methionine-dependent methyltransferases"/>
    <property type="match status" value="1"/>
</dbReference>
<evidence type="ECO:0000313" key="3">
    <source>
        <dbReference type="Proteomes" id="UP000065734"/>
    </source>
</evidence>
<reference evidence="2" key="2">
    <citation type="submission" date="2015-11" db="EMBL/GenBank/DDBJ databases">
        <authorList>
            <person name="Zhang Y."/>
            <person name="Guo Z."/>
        </authorList>
    </citation>
    <scope>NUCLEOTIDE SEQUENCE</scope>
    <source>
        <strain evidence="2">1</strain>
    </source>
</reference>
<keyword evidence="3" id="KW-1185">Reference proteome</keyword>
<dbReference type="PANTHER" id="PTHR43861">
    <property type="entry name" value="TRANS-ACONITATE 2-METHYLTRANSFERASE-RELATED"/>
    <property type="match status" value="1"/>
</dbReference>
<dbReference type="RefSeq" id="WP_055036584.1">
    <property type="nucleotide sequence ID" value="NZ_AP014854.2"/>
</dbReference>
<dbReference type="EMBL" id="AP014854">
    <property type="protein sequence ID" value="BAR98039.1"/>
    <property type="molecule type" value="Genomic_DNA"/>
</dbReference>
<keyword evidence="1" id="KW-0808">Transferase</keyword>
<dbReference type="OrthoDB" id="7334795at2"/>
<evidence type="ECO:0000313" key="1">
    <source>
        <dbReference type="EMBL" id="BAR98039.1"/>
    </source>
</evidence>
<reference evidence="3" key="3">
    <citation type="journal article" date="2016" name="Genome Announc.">
        <title>Revised genome sequence of the purple photosynthetic bacterium Blastochloris viridis.</title>
        <authorList>
            <person name="Liu L.N."/>
            <person name="Faulkner M."/>
            <person name="Liu X."/>
            <person name="Huang F."/>
            <person name="Darby A.C."/>
            <person name="Hall N."/>
        </authorList>
    </citation>
    <scope>NUCLEOTIDE SEQUENCE [LARGE SCALE GENOMIC DNA]</scope>
    <source>
        <strain evidence="3">ATCC 19567 / DSM 133 / F</strain>
    </source>
</reference>
<accession>A0A0H5BAG8</accession>
<gene>
    <name evidence="1" type="ORF">BV133_446</name>
    <name evidence="2" type="ORF">BVIRIDIS_03190</name>
</gene>
<evidence type="ECO:0000313" key="2">
    <source>
        <dbReference type="EMBL" id="CUU41330.1"/>
    </source>
</evidence>
<dbReference type="CDD" id="cd02440">
    <property type="entry name" value="AdoMet_MTases"/>
    <property type="match status" value="1"/>
</dbReference>
<proteinExistence type="predicted"/>
<dbReference type="Proteomes" id="UP000065734">
    <property type="component" value="Chromosome I"/>
</dbReference>
<keyword evidence="1" id="KW-0489">Methyltransferase</keyword>
<dbReference type="GO" id="GO:0032259">
    <property type="term" value="P:methylation"/>
    <property type="evidence" value="ECO:0007669"/>
    <property type="project" value="UniProtKB-KW"/>
</dbReference>
<protein>
    <submittedName>
        <fullName evidence="1">N-methyltransferase</fullName>
    </submittedName>
</protein>
<sequence length="228" mass="24702">MRWVDYWNAANPIFVSSRHLAVHYRRLADDIRTLLPAPPGRVLDFGCGEALDAPRVAAGCARLYLYDAAASVRSRLAARTRGVANIAVLTPAEVAALPQGALDLVIANSVAQYMTQAEFEGCLAAWQRQLAPGGRLVVADVLPPEDRAATDAVALLRFAAREGFFVAAVIGLARTLFSNYPKLRRTLGLARYSDAQMQEMLRSAGFIPERIANLGHNPARMAFAAVRA</sequence>
<dbReference type="KEGG" id="bvr:BVIR_874"/>
<dbReference type="AlphaFoldDB" id="A0A0H5BAG8"/>
<name>A0A0H5BAG8_BLAVI</name>
<dbReference type="Gene3D" id="3.40.50.150">
    <property type="entry name" value="Vaccinia Virus protein VP39"/>
    <property type="match status" value="1"/>
</dbReference>
<dbReference type="STRING" id="1079.BVIR_874"/>
<dbReference type="GO" id="GO:0008168">
    <property type="term" value="F:methyltransferase activity"/>
    <property type="evidence" value="ECO:0007669"/>
    <property type="project" value="UniProtKB-KW"/>
</dbReference>
<organism evidence="2 3">
    <name type="scientific">Blastochloris viridis</name>
    <name type="common">Rhodopseudomonas viridis</name>
    <dbReference type="NCBI Taxonomy" id="1079"/>
    <lineage>
        <taxon>Bacteria</taxon>
        <taxon>Pseudomonadati</taxon>
        <taxon>Pseudomonadota</taxon>
        <taxon>Alphaproteobacteria</taxon>
        <taxon>Hyphomicrobiales</taxon>
        <taxon>Blastochloridaceae</taxon>
        <taxon>Blastochloris</taxon>
    </lineage>
</organism>
<reference evidence="1" key="1">
    <citation type="journal article" date="2015" name="Genome Announc.">
        <title>Complete Genome Sequence of the Bacteriochlorophyll b-Producing Photosynthetic Bacterium Blastochloris viridis.</title>
        <authorList>
            <person name="Tsukatani Y."/>
            <person name="Hirose Y."/>
            <person name="Harada J."/>
            <person name="Misawa N."/>
            <person name="Mori K."/>
            <person name="Inoue K."/>
            <person name="Tamiaki H."/>
        </authorList>
    </citation>
    <scope>NUCLEOTIDE SEQUENCE [LARGE SCALE GENOMIC DNA]</scope>
    <source>
        <strain evidence="1">DSM 133</strain>
    </source>
</reference>
<dbReference type="Pfam" id="PF13489">
    <property type="entry name" value="Methyltransf_23"/>
    <property type="match status" value="1"/>
</dbReference>